<sequence length="53" mass="5363">MPLGSFSDYNGGVVVTLQGTTATAFVPSLIIIVGSSQGGIPILLQPDASSTQR</sequence>
<name>A0ABR8D8E8_9NOST</name>
<evidence type="ECO:0000313" key="1">
    <source>
        <dbReference type="EMBL" id="MBD2502401.1"/>
    </source>
</evidence>
<accession>A0ABR8D8E8</accession>
<gene>
    <name evidence="1" type="ORF">H6G83_17595</name>
</gene>
<dbReference type="RefSeq" id="WP_190474631.1">
    <property type="nucleotide sequence ID" value="NZ_JACJSG010000023.1"/>
</dbReference>
<organism evidence="1 2">
    <name type="scientific">Anabaena azotica FACHB-119</name>
    <dbReference type="NCBI Taxonomy" id="947527"/>
    <lineage>
        <taxon>Bacteria</taxon>
        <taxon>Bacillati</taxon>
        <taxon>Cyanobacteriota</taxon>
        <taxon>Cyanophyceae</taxon>
        <taxon>Nostocales</taxon>
        <taxon>Nostocaceae</taxon>
        <taxon>Anabaena</taxon>
        <taxon>Anabaena azotica</taxon>
    </lineage>
</organism>
<reference evidence="1 2" key="1">
    <citation type="journal article" date="2020" name="ISME J.">
        <title>Comparative genomics reveals insights into cyanobacterial evolution and habitat adaptation.</title>
        <authorList>
            <person name="Chen M.Y."/>
            <person name="Teng W.K."/>
            <person name="Zhao L."/>
            <person name="Hu C.X."/>
            <person name="Zhou Y.K."/>
            <person name="Han B.P."/>
            <person name="Song L.R."/>
            <person name="Shu W.S."/>
        </authorList>
    </citation>
    <scope>NUCLEOTIDE SEQUENCE [LARGE SCALE GENOMIC DNA]</scope>
    <source>
        <strain evidence="1 2">FACHB-119</strain>
    </source>
</reference>
<comment type="caution">
    <text evidence="1">The sequence shown here is derived from an EMBL/GenBank/DDBJ whole genome shotgun (WGS) entry which is preliminary data.</text>
</comment>
<keyword evidence="2" id="KW-1185">Reference proteome</keyword>
<dbReference type="Proteomes" id="UP000661112">
    <property type="component" value="Unassembled WGS sequence"/>
</dbReference>
<proteinExistence type="predicted"/>
<dbReference type="EMBL" id="JACJSG010000023">
    <property type="protein sequence ID" value="MBD2502401.1"/>
    <property type="molecule type" value="Genomic_DNA"/>
</dbReference>
<protein>
    <submittedName>
        <fullName evidence="1">Uncharacterized protein</fullName>
    </submittedName>
</protein>
<evidence type="ECO:0000313" key="2">
    <source>
        <dbReference type="Proteomes" id="UP000661112"/>
    </source>
</evidence>